<dbReference type="EMBL" id="GBRH01244541">
    <property type="protein sequence ID" value="JAD53354.1"/>
    <property type="molecule type" value="Transcribed_RNA"/>
</dbReference>
<sequence>MHFFIWPFVLCLFKDNADPMKQEVEFC</sequence>
<reference evidence="1" key="2">
    <citation type="journal article" date="2015" name="Data Brief">
        <title>Shoot transcriptome of the giant reed, Arundo donax.</title>
        <authorList>
            <person name="Barrero R.A."/>
            <person name="Guerrero F.D."/>
            <person name="Moolhuijzen P."/>
            <person name="Goolsby J.A."/>
            <person name="Tidwell J."/>
            <person name="Bellgard S.E."/>
            <person name="Bellgard M.I."/>
        </authorList>
    </citation>
    <scope>NUCLEOTIDE SEQUENCE</scope>
    <source>
        <tissue evidence="1">Shoot tissue taken approximately 20 cm above the soil surface</tissue>
    </source>
</reference>
<protein>
    <submittedName>
        <fullName evidence="1">Uncharacterized protein</fullName>
    </submittedName>
</protein>
<dbReference type="AlphaFoldDB" id="A0A0A9ANP3"/>
<name>A0A0A9ANP3_ARUDO</name>
<reference evidence="1" key="1">
    <citation type="submission" date="2014-09" db="EMBL/GenBank/DDBJ databases">
        <authorList>
            <person name="Magalhaes I.L.F."/>
            <person name="Oliveira U."/>
            <person name="Santos F.R."/>
            <person name="Vidigal T.H.D.A."/>
            <person name="Brescovit A.D."/>
            <person name="Santos A.J."/>
        </authorList>
    </citation>
    <scope>NUCLEOTIDE SEQUENCE</scope>
    <source>
        <tissue evidence="1">Shoot tissue taken approximately 20 cm above the soil surface</tissue>
    </source>
</reference>
<proteinExistence type="predicted"/>
<organism evidence="1">
    <name type="scientific">Arundo donax</name>
    <name type="common">Giant reed</name>
    <name type="synonym">Donax arundinaceus</name>
    <dbReference type="NCBI Taxonomy" id="35708"/>
    <lineage>
        <taxon>Eukaryota</taxon>
        <taxon>Viridiplantae</taxon>
        <taxon>Streptophyta</taxon>
        <taxon>Embryophyta</taxon>
        <taxon>Tracheophyta</taxon>
        <taxon>Spermatophyta</taxon>
        <taxon>Magnoliopsida</taxon>
        <taxon>Liliopsida</taxon>
        <taxon>Poales</taxon>
        <taxon>Poaceae</taxon>
        <taxon>PACMAD clade</taxon>
        <taxon>Arundinoideae</taxon>
        <taxon>Arundineae</taxon>
        <taxon>Arundo</taxon>
    </lineage>
</organism>
<accession>A0A0A9ANP3</accession>
<evidence type="ECO:0000313" key="1">
    <source>
        <dbReference type="EMBL" id="JAD53354.1"/>
    </source>
</evidence>